<dbReference type="SUPFAM" id="SSF51735">
    <property type="entry name" value="NAD(P)-binding Rossmann-fold domains"/>
    <property type="match status" value="1"/>
</dbReference>
<dbReference type="GO" id="GO:0016491">
    <property type="term" value="F:oxidoreductase activity"/>
    <property type="evidence" value="ECO:0007669"/>
    <property type="project" value="UniProtKB-KW"/>
</dbReference>
<dbReference type="PANTHER" id="PTHR42901:SF1">
    <property type="entry name" value="ALCOHOL DEHYDROGENASE"/>
    <property type="match status" value="1"/>
</dbReference>
<dbReference type="InterPro" id="IPR036291">
    <property type="entry name" value="NAD(P)-bd_dom_sf"/>
</dbReference>
<gene>
    <name evidence="4" type="ORF">DR864_20055</name>
</gene>
<dbReference type="CDD" id="cd05233">
    <property type="entry name" value="SDR_c"/>
    <property type="match status" value="1"/>
</dbReference>
<evidence type="ECO:0000313" key="4">
    <source>
        <dbReference type="EMBL" id="AXE19875.1"/>
    </source>
</evidence>
<dbReference type="KEGG" id="run:DR864_20055"/>
<keyword evidence="2" id="KW-0560">Oxidoreductase</keyword>
<accession>A0A344TMK4</accession>
<name>A0A344TMK4_9BACT</name>
<evidence type="ECO:0000313" key="5">
    <source>
        <dbReference type="Proteomes" id="UP000251993"/>
    </source>
</evidence>
<evidence type="ECO:0000256" key="1">
    <source>
        <dbReference type="ARBA" id="ARBA00006484"/>
    </source>
</evidence>
<dbReference type="Pfam" id="PF00106">
    <property type="entry name" value="adh_short"/>
    <property type="match status" value="1"/>
</dbReference>
<dbReference type="InterPro" id="IPR020904">
    <property type="entry name" value="Sc_DH/Rdtase_CS"/>
</dbReference>
<proteinExistence type="inferred from homology"/>
<dbReference type="PROSITE" id="PS00061">
    <property type="entry name" value="ADH_SHORT"/>
    <property type="match status" value="1"/>
</dbReference>
<evidence type="ECO:0000256" key="3">
    <source>
        <dbReference type="RuleBase" id="RU000363"/>
    </source>
</evidence>
<comment type="similarity">
    <text evidence="1 3">Belongs to the short-chain dehydrogenases/reductases (SDR) family.</text>
</comment>
<dbReference type="RefSeq" id="WP_114068643.1">
    <property type="nucleotide sequence ID" value="NZ_CP030850.1"/>
</dbReference>
<dbReference type="PRINTS" id="PR00081">
    <property type="entry name" value="GDHRDH"/>
</dbReference>
<dbReference type="OrthoDB" id="9810734at2"/>
<reference evidence="4 5" key="1">
    <citation type="submission" date="2018-07" db="EMBL/GenBank/DDBJ databases">
        <title>Genome sequencing of Runella.</title>
        <authorList>
            <person name="Baek M.-G."/>
            <person name="Yi H."/>
        </authorList>
    </citation>
    <scope>NUCLEOTIDE SEQUENCE [LARGE SCALE GENOMIC DNA]</scope>
    <source>
        <strain evidence="4 5">HYN0085</strain>
    </source>
</reference>
<protein>
    <submittedName>
        <fullName evidence="4">Short-chain dehydrogenase</fullName>
    </submittedName>
</protein>
<organism evidence="4 5">
    <name type="scientific">Runella rosea</name>
    <dbReference type="NCBI Taxonomy" id="2259595"/>
    <lineage>
        <taxon>Bacteria</taxon>
        <taxon>Pseudomonadati</taxon>
        <taxon>Bacteroidota</taxon>
        <taxon>Cytophagia</taxon>
        <taxon>Cytophagales</taxon>
        <taxon>Spirosomataceae</taxon>
        <taxon>Runella</taxon>
    </lineage>
</organism>
<dbReference type="AlphaFoldDB" id="A0A344TMK4"/>
<sequence length="236" mass="25689">MNPLVIVSSGTKGIGKATVERFMAGGFDVVTCARTESDLMELQQSLQAKYPAAKLFVKAVNMAVKAEVEAFVMFIETLNRPVEIIVNNAGLFVPGQIHEAPEGTLEQMMEINLYSAHYLTGGLVEGMKERKKGHIFTLCSTASITAYPNGGAYCIAKFALYGFTKVLREELKTKGIRVTAILPGATFTSSWEGVELPPERFIKAEDIAEAIWSAYHLSAGAVVEEILIRPQLGDIV</sequence>
<dbReference type="Proteomes" id="UP000251993">
    <property type="component" value="Chromosome"/>
</dbReference>
<dbReference type="Gene3D" id="3.40.50.720">
    <property type="entry name" value="NAD(P)-binding Rossmann-like Domain"/>
    <property type="match status" value="1"/>
</dbReference>
<dbReference type="PANTHER" id="PTHR42901">
    <property type="entry name" value="ALCOHOL DEHYDROGENASE"/>
    <property type="match status" value="1"/>
</dbReference>
<dbReference type="InterPro" id="IPR002347">
    <property type="entry name" value="SDR_fam"/>
</dbReference>
<dbReference type="EMBL" id="CP030850">
    <property type="protein sequence ID" value="AXE19875.1"/>
    <property type="molecule type" value="Genomic_DNA"/>
</dbReference>
<evidence type="ECO:0000256" key="2">
    <source>
        <dbReference type="ARBA" id="ARBA00023002"/>
    </source>
</evidence>
<dbReference type="PRINTS" id="PR00080">
    <property type="entry name" value="SDRFAMILY"/>
</dbReference>
<keyword evidence="5" id="KW-1185">Reference proteome</keyword>